<dbReference type="GO" id="GO:0005737">
    <property type="term" value="C:cytoplasm"/>
    <property type="evidence" value="ECO:0007669"/>
    <property type="project" value="TreeGrafter"/>
</dbReference>
<dbReference type="AlphaFoldDB" id="A0AAD6FJY0"/>
<accession>A0AAD6FJY0</accession>
<proteinExistence type="predicted"/>
<dbReference type="InterPro" id="IPR001251">
    <property type="entry name" value="CRAL-TRIO_dom"/>
</dbReference>
<feature type="domain" description="CRAL-TRIO" evidence="1">
    <location>
        <begin position="26"/>
        <end position="100"/>
    </location>
</feature>
<organism evidence="2 3">
    <name type="scientific">Pogonophryne albipinna</name>
    <dbReference type="NCBI Taxonomy" id="1090488"/>
    <lineage>
        <taxon>Eukaryota</taxon>
        <taxon>Metazoa</taxon>
        <taxon>Chordata</taxon>
        <taxon>Craniata</taxon>
        <taxon>Vertebrata</taxon>
        <taxon>Euteleostomi</taxon>
        <taxon>Actinopterygii</taxon>
        <taxon>Neopterygii</taxon>
        <taxon>Teleostei</taxon>
        <taxon>Neoteleostei</taxon>
        <taxon>Acanthomorphata</taxon>
        <taxon>Eupercaria</taxon>
        <taxon>Perciformes</taxon>
        <taxon>Notothenioidei</taxon>
        <taxon>Pogonophryne</taxon>
    </lineage>
</organism>
<dbReference type="Proteomes" id="UP001219934">
    <property type="component" value="Unassembled WGS sequence"/>
</dbReference>
<sequence>AKEELEVFDNRSSLLVYSHAAGTHKTFQQPGRLRKNLKSLIIVHPSWFIRTLLALTKPFISTKFSQKFQYVFSLTDLAELVPMEYVSIPDCIKEIDQDAHGKVEIAAAAVPE</sequence>
<protein>
    <recommendedName>
        <fullName evidence="1">CRAL-TRIO domain-containing protein</fullName>
    </recommendedName>
</protein>
<evidence type="ECO:0000313" key="2">
    <source>
        <dbReference type="EMBL" id="KAJ4937693.1"/>
    </source>
</evidence>
<evidence type="ECO:0000259" key="1">
    <source>
        <dbReference type="PROSITE" id="PS50191"/>
    </source>
</evidence>
<keyword evidence="3" id="KW-1185">Reference proteome</keyword>
<dbReference type="InterPro" id="IPR036865">
    <property type="entry name" value="CRAL-TRIO_dom_sf"/>
</dbReference>
<name>A0AAD6FJY0_9TELE</name>
<evidence type="ECO:0000313" key="3">
    <source>
        <dbReference type="Proteomes" id="UP001219934"/>
    </source>
</evidence>
<feature type="non-terminal residue" evidence="2">
    <location>
        <position position="112"/>
    </location>
</feature>
<dbReference type="EMBL" id="JAPTMU010000009">
    <property type="protein sequence ID" value="KAJ4937693.1"/>
    <property type="molecule type" value="Genomic_DNA"/>
</dbReference>
<dbReference type="PANTHER" id="PTHR12112:SF12">
    <property type="entry name" value="BCL2_ADENOVIRUS E1B 19 KDA PROTEIN-INTERACTING PROTEIN 2"/>
    <property type="match status" value="1"/>
</dbReference>
<dbReference type="Pfam" id="PF13716">
    <property type="entry name" value="CRAL_TRIO_2"/>
    <property type="match status" value="1"/>
</dbReference>
<reference evidence="2" key="1">
    <citation type="submission" date="2022-11" db="EMBL/GenBank/DDBJ databases">
        <title>Chromosome-level genome of Pogonophryne albipinna.</title>
        <authorList>
            <person name="Jo E."/>
        </authorList>
    </citation>
    <scope>NUCLEOTIDE SEQUENCE</scope>
    <source>
        <strain evidence="2">SGF0006</strain>
        <tissue evidence="2">Muscle</tissue>
    </source>
</reference>
<comment type="caution">
    <text evidence="2">The sequence shown here is derived from an EMBL/GenBank/DDBJ whole genome shotgun (WGS) entry which is preliminary data.</text>
</comment>
<dbReference type="GO" id="GO:0006915">
    <property type="term" value="P:apoptotic process"/>
    <property type="evidence" value="ECO:0007669"/>
    <property type="project" value="TreeGrafter"/>
</dbReference>
<dbReference type="PROSITE" id="PS50191">
    <property type="entry name" value="CRAL_TRIO"/>
    <property type="match status" value="1"/>
</dbReference>
<dbReference type="CDD" id="cd00170">
    <property type="entry name" value="SEC14"/>
    <property type="match status" value="1"/>
</dbReference>
<dbReference type="Gene3D" id="3.40.525.10">
    <property type="entry name" value="CRAL-TRIO lipid binding domain"/>
    <property type="match status" value="1"/>
</dbReference>
<dbReference type="SUPFAM" id="SSF52087">
    <property type="entry name" value="CRAL/TRIO domain"/>
    <property type="match status" value="1"/>
</dbReference>
<gene>
    <name evidence="2" type="ORF">JOQ06_002325</name>
</gene>
<dbReference type="PANTHER" id="PTHR12112">
    <property type="entry name" value="BNIP - RELATED"/>
    <property type="match status" value="1"/>
</dbReference>